<protein>
    <submittedName>
        <fullName evidence="5">Diguanylate cyclase (GGDEF)-like protein/PAS domain S-box-containing protein</fullName>
    </submittedName>
</protein>
<dbReference type="SMART" id="SM00091">
    <property type="entry name" value="PAS"/>
    <property type="match status" value="2"/>
</dbReference>
<dbReference type="RefSeq" id="WP_179535196.1">
    <property type="nucleotide sequence ID" value="NZ_JACBYW010000003.1"/>
</dbReference>
<dbReference type="EMBL" id="JACBYW010000003">
    <property type="protein sequence ID" value="NYH78744.1"/>
    <property type="molecule type" value="Genomic_DNA"/>
</dbReference>
<feature type="domain" description="GGDEF" evidence="4">
    <location>
        <begin position="283"/>
        <end position="416"/>
    </location>
</feature>
<dbReference type="SUPFAM" id="SSF141868">
    <property type="entry name" value="EAL domain-like"/>
    <property type="match status" value="1"/>
</dbReference>
<dbReference type="CDD" id="cd01948">
    <property type="entry name" value="EAL"/>
    <property type="match status" value="1"/>
</dbReference>
<dbReference type="NCBIfam" id="TIGR00254">
    <property type="entry name" value="GGDEF"/>
    <property type="match status" value="1"/>
</dbReference>
<dbReference type="Pfam" id="PF00990">
    <property type="entry name" value="GGDEF"/>
    <property type="match status" value="1"/>
</dbReference>
<dbReference type="PROSITE" id="PS50113">
    <property type="entry name" value="PAC"/>
    <property type="match status" value="1"/>
</dbReference>
<dbReference type="Gene3D" id="3.30.70.270">
    <property type="match status" value="1"/>
</dbReference>
<dbReference type="Pfam" id="PF00563">
    <property type="entry name" value="EAL"/>
    <property type="match status" value="1"/>
</dbReference>
<reference evidence="5 6" key="1">
    <citation type="submission" date="2020-07" db="EMBL/GenBank/DDBJ databases">
        <title>Genomic Encyclopedia of Type Strains, Phase III (KMG-III): the genomes of soil and plant-associated and newly described type strains.</title>
        <authorList>
            <person name="Whitman W."/>
        </authorList>
    </citation>
    <scope>NUCLEOTIDE SEQUENCE [LARGE SCALE GENOMIC DNA]</scope>
    <source>
        <strain evidence="5 6">CECT 8576</strain>
    </source>
</reference>
<feature type="domain" description="EAL" evidence="3">
    <location>
        <begin position="425"/>
        <end position="672"/>
    </location>
</feature>
<evidence type="ECO:0000259" key="2">
    <source>
        <dbReference type="PROSITE" id="PS50113"/>
    </source>
</evidence>
<accession>A0A852YUA4</accession>
<proteinExistence type="predicted"/>
<dbReference type="CDD" id="cd00130">
    <property type="entry name" value="PAS"/>
    <property type="match status" value="2"/>
</dbReference>
<dbReference type="Pfam" id="PF00989">
    <property type="entry name" value="PAS"/>
    <property type="match status" value="1"/>
</dbReference>
<dbReference type="PROSITE" id="PS50112">
    <property type="entry name" value="PAS"/>
    <property type="match status" value="2"/>
</dbReference>
<dbReference type="SUPFAM" id="SSF55073">
    <property type="entry name" value="Nucleotide cyclase"/>
    <property type="match status" value="1"/>
</dbReference>
<dbReference type="Gene3D" id="3.30.450.20">
    <property type="entry name" value="PAS domain"/>
    <property type="match status" value="2"/>
</dbReference>
<dbReference type="InterPro" id="IPR001633">
    <property type="entry name" value="EAL_dom"/>
</dbReference>
<comment type="caution">
    <text evidence="5">The sequence shown here is derived from an EMBL/GenBank/DDBJ whole genome shotgun (WGS) entry which is preliminary data.</text>
</comment>
<evidence type="ECO:0000259" key="4">
    <source>
        <dbReference type="PROSITE" id="PS50887"/>
    </source>
</evidence>
<dbReference type="InterPro" id="IPR035919">
    <property type="entry name" value="EAL_sf"/>
</dbReference>
<evidence type="ECO:0000259" key="1">
    <source>
        <dbReference type="PROSITE" id="PS50112"/>
    </source>
</evidence>
<dbReference type="CDD" id="cd01949">
    <property type="entry name" value="GGDEF"/>
    <property type="match status" value="1"/>
</dbReference>
<dbReference type="InterPro" id="IPR043128">
    <property type="entry name" value="Rev_trsase/Diguanyl_cyclase"/>
</dbReference>
<dbReference type="GO" id="GO:0006355">
    <property type="term" value="P:regulation of DNA-templated transcription"/>
    <property type="evidence" value="ECO:0007669"/>
    <property type="project" value="InterPro"/>
</dbReference>
<evidence type="ECO:0000259" key="3">
    <source>
        <dbReference type="PROSITE" id="PS50883"/>
    </source>
</evidence>
<sequence>MTEPGRQHIEMRELSRERAALRQRSGQGTVCVFALDAVGRVLDWNPDAQRLEGYGAEEILGRHFSIFYPAEQVASGFPDRELARAAEVGVHLDEGWRIHKDGSRFWAYIIIAAQHSEQGELQGFIKVVRDDTEVHARQQRSSRRFSDLLQLAPVGVGFFDFDERLQEANVELSRLLGYPRSALLDKRGVDLLHPQDRAEGLTTDQTGSRTRRLLHLDGRTVTCEVRWATSEQDDGSRFRLVTFQDITERIRHTQDLEHQLTHDGLTGLLNRTGIEELLTGSTGRFGVIVCDIDNFKRINDSLGHTAGDEVITLIAQRLRDAALPQETVARLYGDEFFLACPGTATPQHLRERAQQIADLLRTTVPAGGHPVGVSVSVGAATAIDTELSGEELLRFADDARFHAKHLGSGRVVVADTARSTTLARQVQRETQLAEALRTDGLRLHYQPIVDSARHIIAAEALVRWPHPEQGMLSPGVVLSTAAEGNLLDELDLWVLRTALRAAADWPVIIETNLSSNIATESGPLDAVGTVITESGVDARRVVLEITETALAELSEPVLARMGALIERGVTFAVDDFGTGYSTLARLKHLPAEYIKLDRQFVAGLAAEEGDRAIARSTIDMAHSTGRRCIAEGVETTAQYEQLVDLGADAFQGWLFSRPVPAEDFAELLGRDPLPTT</sequence>
<dbReference type="NCBIfam" id="TIGR00229">
    <property type="entry name" value="sensory_box"/>
    <property type="match status" value="2"/>
</dbReference>
<dbReference type="AlphaFoldDB" id="A0A852YUA4"/>
<feature type="domain" description="PAS" evidence="1">
    <location>
        <begin position="32"/>
        <end position="72"/>
    </location>
</feature>
<evidence type="ECO:0000313" key="5">
    <source>
        <dbReference type="EMBL" id="NYH78744.1"/>
    </source>
</evidence>
<dbReference type="PANTHER" id="PTHR44757">
    <property type="entry name" value="DIGUANYLATE CYCLASE DGCP"/>
    <property type="match status" value="1"/>
</dbReference>
<dbReference type="InterPro" id="IPR000160">
    <property type="entry name" value="GGDEF_dom"/>
</dbReference>
<feature type="domain" description="PAS" evidence="1">
    <location>
        <begin position="141"/>
        <end position="199"/>
    </location>
</feature>
<dbReference type="InterPro" id="IPR035965">
    <property type="entry name" value="PAS-like_dom_sf"/>
</dbReference>
<dbReference type="PROSITE" id="PS50883">
    <property type="entry name" value="EAL"/>
    <property type="match status" value="1"/>
</dbReference>
<dbReference type="InterPro" id="IPR052155">
    <property type="entry name" value="Biofilm_reg_signaling"/>
</dbReference>
<dbReference type="SMART" id="SM00052">
    <property type="entry name" value="EAL"/>
    <property type="match status" value="1"/>
</dbReference>
<dbReference type="SMART" id="SM00267">
    <property type="entry name" value="GGDEF"/>
    <property type="match status" value="1"/>
</dbReference>
<feature type="domain" description="PAC" evidence="2">
    <location>
        <begin position="91"/>
        <end position="143"/>
    </location>
</feature>
<dbReference type="SUPFAM" id="SSF55785">
    <property type="entry name" value="PYP-like sensor domain (PAS domain)"/>
    <property type="match status" value="2"/>
</dbReference>
<dbReference type="InterPro" id="IPR013767">
    <property type="entry name" value="PAS_fold"/>
</dbReference>
<name>A0A852YUA4_9ACTN</name>
<organism evidence="5 6">
    <name type="scientific">Actinopolyspora biskrensis</name>
    <dbReference type="NCBI Taxonomy" id="1470178"/>
    <lineage>
        <taxon>Bacteria</taxon>
        <taxon>Bacillati</taxon>
        <taxon>Actinomycetota</taxon>
        <taxon>Actinomycetes</taxon>
        <taxon>Actinopolysporales</taxon>
        <taxon>Actinopolysporaceae</taxon>
        <taxon>Actinopolyspora</taxon>
    </lineage>
</organism>
<dbReference type="PROSITE" id="PS50887">
    <property type="entry name" value="GGDEF"/>
    <property type="match status" value="1"/>
</dbReference>
<dbReference type="Pfam" id="PF13426">
    <property type="entry name" value="PAS_9"/>
    <property type="match status" value="1"/>
</dbReference>
<dbReference type="Gene3D" id="3.20.20.450">
    <property type="entry name" value="EAL domain"/>
    <property type="match status" value="1"/>
</dbReference>
<gene>
    <name evidence="5" type="ORF">FHR84_002069</name>
</gene>
<dbReference type="InterPro" id="IPR000700">
    <property type="entry name" value="PAS-assoc_C"/>
</dbReference>
<dbReference type="Proteomes" id="UP000548304">
    <property type="component" value="Unassembled WGS sequence"/>
</dbReference>
<evidence type="ECO:0000313" key="6">
    <source>
        <dbReference type="Proteomes" id="UP000548304"/>
    </source>
</evidence>
<keyword evidence="6" id="KW-1185">Reference proteome</keyword>
<dbReference type="InterPro" id="IPR029787">
    <property type="entry name" value="Nucleotide_cyclase"/>
</dbReference>
<dbReference type="PANTHER" id="PTHR44757:SF2">
    <property type="entry name" value="BIOFILM ARCHITECTURE MAINTENANCE PROTEIN MBAA"/>
    <property type="match status" value="1"/>
</dbReference>
<dbReference type="InterPro" id="IPR001610">
    <property type="entry name" value="PAC"/>
</dbReference>
<dbReference type="InterPro" id="IPR000014">
    <property type="entry name" value="PAS"/>
</dbReference>
<dbReference type="SMART" id="SM00086">
    <property type="entry name" value="PAC"/>
    <property type="match status" value="2"/>
</dbReference>